<evidence type="ECO:0000256" key="1">
    <source>
        <dbReference type="SAM" id="Phobius"/>
    </source>
</evidence>
<feature type="transmembrane region" description="Helical" evidence="1">
    <location>
        <begin position="297"/>
        <end position="323"/>
    </location>
</feature>
<comment type="caution">
    <text evidence="2">The sequence shown here is derived from an EMBL/GenBank/DDBJ whole genome shotgun (WGS) entry which is preliminary data.</text>
</comment>
<dbReference type="Proteomes" id="UP000710815">
    <property type="component" value="Unassembled WGS sequence"/>
</dbReference>
<evidence type="ECO:0008006" key="4">
    <source>
        <dbReference type="Google" id="ProtNLM"/>
    </source>
</evidence>
<keyword evidence="1" id="KW-1133">Transmembrane helix</keyword>
<evidence type="ECO:0000313" key="3">
    <source>
        <dbReference type="Proteomes" id="UP000710815"/>
    </source>
</evidence>
<evidence type="ECO:0000313" key="2">
    <source>
        <dbReference type="EMBL" id="MCH9276284.1"/>
    </source>
</evidence>
<feature type="transmembrane region" description="Helical" evidence="1">
    <location>
        <begin position="335"/>
        <end position="364"/>
    </location>
</feature>
<keyword evidence="3" id="KW-1185">Reference proteome</keyword>
<organism evidence="2 3">
    <name type="scientific">Bifidobacterium amazonense</name>
    <dbReference type="NCBI Taxonomy" id="2809027"/>
    <lineage>
        <taxon>Bacteria</taxon>
        <taxon>Bacillati</taxon>
        <taxon>Actinomycetota</taxon>
        <taxon>Actinomycetes</taxon>
        <taxon>Bifidobacteriales</taxon>
        <taxon>Bifidobacteriaceae</taxon>
        <taxon>Bifidobacterium</taxon>
    </lineage>
</organism>
<keyword evidence="1" id="KW-0812">Transmembrane</keyword>
<dbReference type="RefSeq" id="WP_241513980.1">
    <property type="nucleotide sequence ID" value="NZ_JAFEJT020000033.1"/>
</dbReference>
<reference evidence="2 3" key="1">
    <citation type="journal article" date="2021" name="Environ. Microbiol.">
        <title>Genetic insights into the dark matter of the mammalian gut microbiota through targeted genome reconstruction.</title>
        <authorList>
            <person name="Lugli G.A."/>
            <person name="Alessandri G."/>
            <person name="Milani C."/>
            <person name="Viappiani A."/>
            <person name="Fontana F."/>
            <person name="Tarracchini C."/>
            <person name="Mancabelli L."/>
            <person name="Argentini C."/>
            <person name="Ruiz L."/>
            <person name="Margolles A."/>
            <person name="van Sinderen D."/>
            <person name="Turroni F."/>
            <person name="Ventura M."/>
        </authorList>
    </citation>
    <scope>NUCLEOTIDE SEQUENCE [LARGE SCALE GENOMIC DNA]</scope>
    <source>
        <strain evidence="2 3">MA1</strain>
    </source>
</reference>
<protein>
    <recommendedName>
        <fullName evidence="4">ABC transporter permease</fullName>
    </recommendedName>
</protein>
<proteinExistence type="predicted"/>
<dbReference type="EMBL" id="JAFEJT020000033">
    <property type="protein sequence ID" value="MCH9276284.1"/>
    <property type="molecule type" value="Genomic_DNA"/>
</dbReference>
<sequence>MKRIRKVPGHRFRPWTWPLSEAARDLRESVVNPLLWFVVATAILLLLCGGSDALNVRQMLDRTSAYRQAGGDMMIIESPGNISGTACDNLSTIAGVRSAIALRVAGPVTALALPDAPYVAYETSADPTVIFDVNGRSGMVIARKIADQLGLGVGDELHMGNGGDAVVTGIYDWPNDGRQPQYASVVLIDVPTTERDSMFDSCWVRAWPMSEAMRDALAATVADFDMTAPGATNMPVPTNLNPMLSAPPSADDYADRPSRFAPCVAMLLLAAVGASAVRIRRVELAMERHFGANVAQIALHIMTTAVGWLLPACLVSGGLIALVLAPVADGMMDAFLIWIDVVLRGLVAGVCGAMLGVIAAAATIRADSLPRLVRER</sequence>
<accession>A0ABS9VVZ4</accession>
<keyword evidence="1" id="KW-0472">Membrane</keyword>
<reference evidence="2 3" key="2">
    <citation type="journal article" date="2021" name="Syst. Appl. Microbiol.">
        <title>Phylogenetic classification of ten novel species belonging to the genus Bifidobacterium comprising B. phasiani sp. nov., B. pongonis sp. nov., B. saguinibicoloris sp. nov., B. colobi sp. nov., B. simiiventris sp. nov., B. santillanense sp. nov., B. miconis sp. nov., B. amazonense sp. nov., B. pluvialisilvae sp. nov., and B. miconisargentati sp. nov.</title>
        <authorList>
            <person name="Lugli G.A."/>
            <person name="Calvete-Torre I."/>
            <person name="Alessandri G."/>
            <person name="Milani C."/>
            <person name="Turroni F."/>
            <person name="Laiolo P."/>
            <person name="Ossiprandi M.C."/>
            <person name="Margolles A."/>
            <person name="Ruiz L."/>
            <person name="Ventura M."/>
        </authorList>
    </citation>
    <scope>NUCLEOTIDE SEQUENCE [LARGE SCALE GENOMIC DNA]</scope>
    <source>
        <strain evidence="2 3">MA1</strain>
    </source>
</reference>
<name>A0ABS9VVZ4_9BIFI</name>
<gene>
    <name evidence="2" type="ORF">JS533_008390</name>
</gene>